<reference evidence="1 2" key="1">
    <citation type="submission" date="2021-06" db="EMBL/GenBank/DDBJ databases">
        <authorList>
            <person name="Palmer J.M."/>
        </authorList>
    </citation>
    <scope>NUCLEOTIDE SEQUENCE [LARGE SCALE GENOMIC DNA]</scope>
    <source>
        <strain evidence="1 2">CL_MEX2019</strain>
        <tissue evidence="1">Muscle</tissue>
    </source>
</reference>
<name>A0ABU7D9F8_9TELE</name>
<evidence type="ECO:0000313" key="2">
    <source>
        <dbReference type="Proteomes" id="UP001352852"/>
    </source>
</evidence>
<dbReference type="Proteomes" id="UP001352852">
    <property type="component" value="Unassembled WGS sequence"/>
</dbReference>
<comment type="caution">
    <text evidence="1">The sequence shown here is derived from an EMBL/GenBank/DDBJ whole genome shotgun (WGS) entry which is preliminary data.</text>
</comment>
<sequence>MLRFRRNFQLLCSETLRPFSTPRMEDDQVLSGMSVGYYICLSVHVFLWMNLDVLHCLGTAIFSLGSELMLFQEKPTAGKKIIIHELSVERCL</sequence>
<protein>
    <submittedName>
        <fullName evidence="1">Uncharacterized protein</fullName>
    </submittedName>
</protein>
<evidence type="ECO:0000313" key="1">
    <source>
        <dbReference type="EMBL" id="MED6271761.1"/>
    </source>
</evidence>
<keyword evidence="2" id="KW-1185">Reference proteome</keyword>
<proteinExistence type="predicted"/>
<dbReference type="EMBL" id="JAHUTJ010018914">
    <property type="protein sequence ID" value="MED6271761.1"/>
    <property type="molecule type" value="Genomic_DNA"/>
</dbReference>
<gene>
    <name evidence="1" type="ORF">CHARACLAT_023618</name>
</gene>
<organism evidence="1 2">
    <name type="scientific">Characodon lateralis</name>
    <dbReference type="NCBI Taxonomy" id="208331"/>
    <lineage>
        <taxon>Eukaryota</taxon>
        <taxon>Metazoa</taxon>
        <taxon>Chordata</taxon>
        <taxon>Craniata</taxon>
        <taxon>Vertebrata</taxon>
        <taxon>Euteleostomi</taxon>
        <taxon>Actinopterygii</taxon>
        <taxon>Neopterygii</taxon>
        <taxon>Teleostei</taxon>
        <taxon>Neoteleostei</taxon>
        <taxon>Acanthomorphata</taxon>
        <taxon>Ovalentaria</taxon>
        <taxon>Atherinomorphae</taxon>
        <taxon>Cyprinodontiformes</taxon>
        <taxon>Goodeidae</taxon>
        <taxon>Characodon</taxon>
    </lineage>
</organism>
<accession>A0ABU7D9F8</accession>